<sequence length="84" mass="9105">MVVAALCARWCEQSDGYPSLVVLPIPSNPTQQDVGSSRMHPMVQAERRQLLQLGYLSLVVLLAPLSPAQQDAGSSLMRPMAQAE</sequence>
<organism evidence="1 2">
    <name type="scientific">Pleurodeles waltl</name>
    <name type="common">Iberian ribbed newt</name>
    <dbReference type="NCBI Taxonomy" id="8319"/>
    <lineage>
        <taxon>Eukaryota</taxon>
        <taxon>Metazoa</taxon>
        <taxon>Chordata</taxon>
        <taxon>Craniata</taxon>
        <taxon>Vertebrata</taxon>
        <taxon>Euteleostomi</taxon>
        <taxon>Amphibia</taxon>
        <taxon>Batrachia</taxon>
        <taxon>Caudata</taxon>
        <taxon>Salamandroidea</taxon>
        <taxon>Salamandridae</taxon>
        <taxon>Pleurodelinae</taxon>
        <taxon>Pleurodeles</taxon>
    </lineage>
</organism>
<keyword evidence="2" id="KW-1185">Reference proteome</keyword>
<name>A0AAV7M5D4_PLEWA</name>
<comment type="caution">
    <text evidence="1">The sequence shown here is derived from an EMBL/GenBank/DDBJ whole genome shotgun (WGS) entry which is preliminary data.</text>
</comment>
<evidence type="ECO:0000313" key="2">
    <source>
        <dbReference type="Proteomes" id="UP001066276"/>
    </source>
</evidence>
<protein>
    <submittedName>
        <fullName evidence="1">Uncharacterized protein</fullName>
    </submittedName>
</protein>
<proteinExistence type="predicted"/>
<evidence type="ECO:0000313" key="1">
    <source>
        <dbReference type="EMBL" id="KAJ1098324.1"/>
    </source>
</evidence>
<accession>A0AAV7M5D4</accession>
<dbReference type="EMBL" id="JANPWB010000014">
    <property type="protein sequence ID" value="KAJ1098324.1"/>
    <property type="molecule type" value="Genomic_DNA"/>
</dbReference>
<gene>
    <name evidence="1" type="ORF">NDU88_003439</name>
</gene>
<dbReference type="AlphaFoldDB" id="A0AAV7M5D4"/>
<dbReference type="Proteomes" id="UP001066276">
    <property type="component" value="Chromosome 10"/>
</dbReference>
<reference evidence="1" key="1">
    <citation type="journal article" date="2022" name="bioRxiv">
        <title>Sequencing and chromosome-scale assembly of the giantPleurodeles waltlgenome.</title>
        <authorList>
            <person name="Brown T."/>
            <person name="Elewa A."/>
            <person name="Iarovenko S."/>
            <person name="Subramanian E."/>
            <person name="Araus A.J."/>
            <person name="Petzold A."/>
            <person name="Susuki M."/>
            <person name="Suzuki K.-i.T."/>
            <person name="Hayashi T."/>
            <person name="Toyoda A."/>
            <person name="Oliveira C."/>
            <person name="Osipova E."/>
            <person name="Leigh N.D."/>
            <person name="Simon A."/>
            <person name="Yun M.H."/>
        </authorList>
    </citation>
    <scope>NUCLEOTIDE SEQUENCE</scope>
    <source>
        <strain evidence="1">20211129_DDA</strain>
        <tissue evidence="1">Liver</tissue>
    </source>
</reference>